<gene>
    <name evidence="9" type="ORF">SAMN04487970_10299</name>
</gene>
<dbReference type="STRING" id="624147.SAMN04487970_10299"/>
<protein>
    <submittedName>
        <fullName evidence="9">Predicted arabinose efflux permease, MFS family</fullName>
    </submittedName>
</protein>
<keyword evidence="4 7" id="KW-0812">Transmembrane</keyword>
<evidence type="ECO:0000256" key="5">
    <source>
        <dbReference type="ARBA" id="ARBA00022989"/>
    </source>
</evidence>
<feature type="transmembrane region" description="Helical" evidence="7">
    <location>
        <begin position="154"/>
        <end position="174"/>
    </location>
</feature>
<evidence type="ECO:0000259" key="8">
    <source>
        <dbReference type="PROSITE" id="PS50850"/>
    </source>
</evidence>
<dbReference type="OrthoDB" id="3268460at2"/>
<keyword evidence="10" id="KW-1185">Reference proteome</keyword>
<keyword evidence="3" id="KW-1003">Cell membrane</keyword>
<dbReference type="InterPro" id="IPR036259">
    <property type="entry name" value="MFS_trans_sf"/>
</dbReference>
<evidence type="ECO:0000256" key="2">
    <source>
        <dbReference type="ARBA" id="ARBA00022448"/>
    </source>
</evidence>
<dbReference type="PROSITE" id="PS50850">
    <property type="entry name" value="MFS"/>
    <property type="match status" value="1"/>
</dbReference>
<dbReference type="GO" id="GO:0022857">
    <property type="term" value="F:transmembrane transporter activity"/>
    <property type="evidence" value="ECO:0007669"/>
    <property type="project" value="InterPro"/>
</dbReference>
<feature type="transmembrane region" description="Helical" evidence="7">
    <location>
        <begin position="262"/>
        <end position="281"/>
    </location>
</feature>
<feature type="transmembrane region" description="Helical" evidence="7">
    <location>
        <begin position="20"/>
        <end position="46"/>
    </location>
</feature>
<feature type="transmembrane region" description="Helical" evidence="7">
    <location>
        <begin position="387"/>
        <end position="407"/>
    </location>
</feature>
<feature type="transmembrane region" description="Helical" evidence="7">
    <location>
        <begin position="228"/>
        <end position="250"/>
    </location>
</feature>
<keyword evidence="5 7" id="KW-1133">Transmembrane helix</keyword>
<reference evidence="10" key="1">
    <citation type="submission" date="2016-10" db="EMBL/GenBank/DDBJ databases">
        <authorList>
            <person name="Varghese N."/>
            <person name="Submissions S."/>
        </authorList>
    </citation>
    <scope>NUCLEOTIDE SEQUENCE [LARGE SCALE GENOMIC DNA]</scope>
    <source>
        <strain evidence="10">CGMCC 1.8946</strain>
    </source>
</reference>
<dbReference type="Pfam" id="PF07690">
    <property type="entry name" value="MFS_1"/>
    <property type="match status" value="1"/>
</dbReference>
<feature type="transmembrane region" description="Helical" evidence="7">
    <location>
        <begin position="180"/>
        <end position="199"/>
    </location>
</feature>
<dbReference type="GO" id="GO:0005886">
    <property type="term" value="C:plasma membrane"/>
    <property type="evidence" value="ECO:0007669"/>
    <property type="project" value="UniProtKB-SubCell"/>
</dbReference>
<dbReference type="Proteomes" id="UP000198601">
    <property type="component" value="Unassembled WGS sequence"/>
</dbReference>
<comment type="subcellular location">
    <subcellularLocation>
        <location evidence="1">Cell membrane</location>
        <topology evidence="1">Multi-pass membrane protein</topology>
    </subcellularLocation>
</comment>
<evidence type="ECO:0000256" key="7">
    <source>
        <dbReference type="SAM" id="Phobius"/>
    </source>
</evidence>
<accession>A0A1G4SHT7</accession>
<dbReference type="Gene3D" id="1.20.1250.20">
    <property type="entry name" value="MFS general substrate transporter like domains"/>
    <property type="match status" value="1"/>
</dbReference>
<proteinExistence type="predicted"/>
<feature type="transmembrane region" description="Helical" evidence="7">
    <location>
        <begin position="362"/>
        <end position="381"/>
    </location>
</feature>
<dbReference type="InterPro" id="IPR020846">
    <property type="entry name" value="MFS_dom"/>
</dbReference>
<evidence type="ECO:0000256" key="3">
    <source>
        <dbReference type="ARBA" id="ARBA00022475"/>
    </source>
</evidence>
<evidence type="ECO:0000313" key="9">
    <source>
        <dbReference type="EMBL" id="SCW68792.1"/>
    </source>
</evidence>
<evidence type="ECO:0000256" key="1">
    <source>
        <dbReference type="ARBA" id="ARBA00004651"/>
    </source>
</evidence>
<keyword evidence="2" id="KW-0813">Transport</keyword>
<dbReference type="EMBL" id="FMTT01000029">
    <property type="protein sequence ID" value="SCW68792.1"/>
    <property type="molecule type" value="Genomic_DNA"/>
</dbReference>
<feature type="domain" description="Major facilitator superfamily (MFS) profile" evidence="8">
    <location>
        <begin position="19"/>
        <end position="411"/>
    </location>
</feature>
<dbReference type="InterPro" id="IPR050171">
    <property type="entry name" value="MFS_Transporters"/>
</dbReference>
<evidence type="ECO:0000256" key="6">
    <source>
        <dbReference type="ARBA" id="ARBA00023136"/>
    </source>
</evidence>
<sequence>MSPWFQYSTIKKVVHSQPWSVPLLGALFLDSFGSGLIMPFLVLFFLKTSGLSLEQVGQMLSISGLAGILAIPVCGMIVDRLGTKPAALASFLLRGIGTLGFLIFHNIWGVTIVATIVTWGQRAWPVANQSLISQLVPSENRTMWFGSSRSLRNFGNALGMLIGTGVIAVFNTPFAYETLVFIDAISFLIAAVLIAKIPLRNQPIIKKEQAPKKVWAIRFSYDSNLMRFLVAVAPITFMYVALAFTVPAFIKEISPDLSWISGVLFTVNSLAVLVLQIPLLFFTHRLSDLQKMIVGSAVLGLSYMIFLGSAFLGSVHLNFFVPLLFVGILLFSCGEQLFYPASATIVGEIGPAEKRGQSISSYQLLYGISNAIGPFIVAYLLTRNISLSWSFFAVLAFVSVFLQCMLLPNKNGQSRSREERISQ</sequence>
<feature type="transmembrane region" description="Helical" evidence="7">
    <location>
        <begin position="319"/>
        <end position="341"/>
    </location>
</feature>
<dbReference type="AlphaFoldDB" id="A0A1G4SHT7"/>
<feature type="transmembrane region" description="Helical" evidence="7">
    <location>
        <begin position="98"/>
        <end position="119"/>
    </location>
</feature>
<dbReference type="InterPro" id="IPR011701">
    <property type="entry name" value="MFS"/>
</dbReference>
<evidence type="ECO:0000256" key="4">
    <source>
        <dbReference type="ARBA" id="ARBA00022692"/>
    </source>
</evidence>
<feature type="transmembrane region" description="Helical" evidence="7">
    <location>
        <begin position="58"/>
        <end position="78"/>
    </location>
</feature>
<organism evidence="9 10">
    <name type="scientific">Paenibacillus tianmuensis</name>
    <dbReference type="NCBI Taxonomy" id="624147"/>
    <lineage>
        <taxon>Bacteria</taxon>
        <taxon>Bacillati</taxon>
        <taxon>Bacillota</taxon>
        <taxon>Bacilli</taxon>
        <taxon>Bacillales</taxon>
        <taxon>Paenibacillaceae</taxon>
        <taxon>Paenibacillus</taxon>
    </lineage>
</organism>
<dbReference type="PANTHER" id="PTHR23517">
    <property type="entry name" value="RESISTANCE PROTEIN MDTM, PUTATIVE-RELATED-RELATED"/>
    <property type="match status" value="1"/>
</dbReference>
<dbReference type="PANTHER" id="PTHR23517:SF2">
    <property type="entry name" value="MULTIDRUG RESISTANCE PROTEIN MDTH"/>
    <property type="match status" value="1"/>
</dbReference>
<feature type="transmembrane region" description="Helical" evidence="7">
    <location>
        <begin position="293"/>
        <end position="313"/>
    </location>
</feature>
<evidence type="ECO:0000313" key="10">
    <source>
        <dbReference type="Proteomes" id="UP000198601"/>
    </source>
</evidence>
<name>A0A1G4SHT7_9BACL</name>
<dbReference type="SUPFAM" id="SSF103473">
    <property type="entry name" value="MFS general substrate transporter"/>
    <property type="match status" value="1"/>
</dbReference>
<keyword evidence="6 7" id="KW-0472">Membrane</keyword>